<gene>
    <name evidence="1" type="ORF">HXK09_05365</name>
</gene>
<proteinExistence type="predicted"/>
<name>A0A929RQ23_9ACTO</name>
<dbReference type="Proteomes" id="UP000759246">
    <property type="component" value="Unassembled WGS sequence"/>
</dbReference>
<evidence type="ECO:0000313" key="1">
    <source>
        <dbReference type="EMBL" id="MBF0966576.1"/>
    </source>
</evidence>
<accession>A0A929RQ23</accession>
<comment type="caution">
    <text evidence="1">The sequence shown here is derived from an EMBL/GenBank/DDBJ whole genome shotgun (WGS) entry which is preliminary data.</text>
</comment>
<reference evidence="1" key="1">
    <citation type="submission" date="2020-04" db="EMBL/GenBank/DDBJ databases">
        <title>Deep metagenomics examines the oral microbiome during advanced dental caries in children, revealing novel taxa and co-occurrences with host molecules.</title>
        <authorList>
            <person name="Baker J.L."/>
            <person name="Morton J.T."/>
            <person name="Dinis M."/>
            <person name="Alvarez R."/>
            <person name="Tran N.C."/>
            <person name="Knight R."/>
            <person name="Edlund A."/>
        </authorList>
    </citation>
    <scope>NUCLEOTIDE SEQUENCE</scope>
    <source>
        <strain evidence="1">JCVI_30_bin.13</strain>
    </source>
</reference>
<protein>
    <submittedName>
        <fullName evidence="1">Uncharacterized protein</fullName>
    </submittedName>
</protein>
<organism evidence="1 2">
    <name type="scientific">Actinomyces bouchesdurhonensis</name>
    <dbReference type="NCBI Taxonomy" id="1852361"/>
    <lineage>
        <taxon>Bacteria</taxon>
        <taxon>Bacillati</taxon>
        <taxon>Actinomycetota</taxon>
        <taxon>Actinomycetes</taxon>
        <taxon>Actinomycetales</taxon>
        <taxon>Actinomycetaceae</taxon>
        <taxon>Actinomyces</taxon>
    </lineage>
</organism>
<dbReference type="AlphaFoldDB" id="A0A929RQ23"/>
<feature type="non-terminal residue" evidence="1">
    <location>
        <position position="1"/>
    </location>
</feature>
<evidence type="ECO:0000313" key="2">
    <source>
        <dbReference type="Proteomes" id="UP000759246"/>
    </source>
</evidence>
<dbReference type="EMBL" id="JABZGF010000144">
    <property type="protein sequence ID" value="MBF0966576.1"/>
    <property type="molecule type" value="Genomic_DNA"/>
</dbReference>
<sequence>VITRGNHPDVQELFTTPNLAADRLVELAVKNMNFFDGFRSRFYPSNMS</sequence>